<sequence length="65" mass="7559">LEDIEEVFSKKTDNSVSKNLLNLEIRNFISLSFKLESNESSSLIEEIEHEDRNFDLNNLIIDDSD</sequence>
<dbReference type="Proteomes" id="UP000789702">
    <property type="component" value="Unassembled WGS sequence"/>
</dbReference>
<dbReference type="EMBL" id="CAJVPU010032064">
    <property type="protein sequence ID" value="CAG8718602.1"/>
    <property type="molecule type" value="Genomic_DNA"/>
</dbReference>
<accession>A0ACA9PVQ7</accession>
<evidence type="ECO:0000313" key="2">
    <source>
        <dbReference type="Proteomes" id="UP000789702"/>
    </source>
</evidence>
<proteinExistence type="predicted"/>
<comment type="caution">
    <text evidence="1">The sequence shown here is derived from an EMBL/GenBank/DDBJ whole genome shotgun (WGS) entry which is preliminary data.</text>
</comment>
<reference evidence="1" key="1">
    <citation type="submission" date="2021-06" db="EMBL/GenBank/DDBJ databases">
        <authorList>
            <person name="Kallberg Y."/>
            <person name="Tangrot J."/>
            <person name="Rosling A."/>
        </authorList>
    </citation>
    <scope>NUCLEOTIDE SEQUENCE</scope>
    <source>
        <strain evidence="1">IL203A</strain>
    </source>
</reference>
<gene>
    <name evidence="1" type="ORF">DHETER_LOCUS12695</name>
</gene>
<evidence type="ECO:0000313" key="1">
    <source>
        <dbReference type="EMBL" id="CAG8718602.1"/>
    </source>
</evidence>
<organism evidence="1 2">
    <name type="scientific">Dentiscutata heterogama</name>
    <dbReference type="NCBI Taxonomy" id="1316150"/>
    <lineage>
        <taxon>Eukaryota</taxon>
        <taxon>Fungi</taxon>
        <taxon>Fungi incertae sedis</taxon>
        <taxon>Mucoromycota</taxon>
        <taxon>Glomeromycotina</taxon>
        <taxon>Glomeromycetes</taxon>
        <taxon>Diversisporales</taxon>
        <taxon>Gigasporaceae</taxon>
        <taxon>Dentiscutata</taxon>
    </lineage>
</organism>
<name>A0ACA9PVQ7_9GLOM</name>
<keyword evidence="2" id="KW-1185">Reference proteome</keyword>
<feature type="non-terminal residue" evidence="1">
    <location>
        <position position="1"/>
    </location>
</feature>
<protein>
    <submittedName>
        <fullName evidence="1">16144_t:CDS:1</fullName>
    </submittedName>
</protein>